<keyword evidence="3" id="KW-1185">Reference proteome</keyword>
<dbReference type="Proteomes" id="UP001149411">
    <property type="component" value="Unassembled WGS sequence"/>
</dbReference>
<accession>A0A9Q4C383</accession>
<dbReference type="EMBL" id="RKLV01000003">
    <property type="protein sequence ID" value="MCX2818473.1"/>
    <property type="molecule type" value="Genomic_DNA"/>
</dbReference>
<evidence type="ECO:0000313" key="3">
    <source>
        <dbReference type="Proteomes" id="UP001149411"/>
    </source>
</evidence>
<organism evidence="2 3">
    <name type="scientific">Halorutilus salinus</name>
    <dbReference type="NCBI Taxonomy" id="2487751"/>
    <lineage>
        <taxon>Archaea</taxon>
        <taxon>Methanobacteriati</taxon>
        <taxon>Methanobacteriota</taxon>
        <taxon>Stenosarchaea group</taxon>
        <taxon>Halobacteria</taxon>
        <taxon>Halorutilales</taxon>
        <taxon>Halorutilaceae</taxon>
        <taxon>Halorutilus</taxon>
    </lineage>
</organism>
<evidence type="ECO:0000313" key="2">
    <source>
        <dbReference type="EMBL" id="MCX2818473.1"/>
    </source>
</evidence>
<name>A0A9Q4C383_9EURY</name>
<feature type="region of interest" description="Disordered" evidence="1">
    <location>
        <begin position="836"/>
        <end position="856"/>
    </location>
</feature>
<dbReference type="RefSeq" id="WP_266086317.1">
    <property type="nucleotide sequence ID" value="NZ_RKLV01000003.1"/>
</dbReference>
<dbReference type="Gene3D" id="2.160.20.110">
    <property type="match status" value="1"/>
</dbReference>
<evidence type="ECO:0000256" key="1">
    <source>
        <dbReference type="SAM" id="MobiDB-lite"/>
    </source>
</evidence>
<dbReference type="AlphaFoldDB" id="A0A9Q4C383"/>
<reference evidence="2" key="1">
    <citation type="submission" date="2022-09" db="EMBL/GenBank/DDBJ databases">
        <title>Haloadaptaus new haloarchaeum isolated from saline soil.</title>
        <authorList>
            <person name="Duran-Viseras A."/>
            <person name="Sanchez-Porro C."/>
            <person name="Ventosa A."/>
        </authorList>
    </citation>
    <scope>NUCLEOTIDE SEQUENCE</scope>
    <source>
        <strain evidence="2">F3-133</strain>
    </source>
</reference>
<protein>
    <recommendedName>
        <fullName evidence="4">GLUG domain-containing protein</fullName>
    </recommendedName>
</protein>
<sequence>MSKPADIERLLLVLGTVLCLSILAGLALAGTAAADSPSCDGVAYDGDGNATNPFQVDNVDRLQCIDANHTDVGSQTEARHSNYTLVSDIDASGASSWNAGEGFAPLTGFKGTFDGQGNTIQGLVIDRPNEDSVGLFGVLEPGGNVTNVAVVEANITGNNLVGGIVGDSKGTSSNFGTIEQSAVVDSTVESTGTGDGEAGGLVGENNGVIRQSYAIATVSGEDRVGGLVGQDLSSASLSVTDSYSASVIEPKNGKTDDYGGLAGRVSGTNGDNLYWDGKIADRNFDSSLPNAAFGSYEDSTDVTRLNTTEMVGAAANGNMSQLGFPSPWETVTGPDAYPILQALDADAQEYTPAESQLTGLEIAGEGDAPTVFNVSGKDVNATVENLGDRSGNFTVDLEIENDSGTDVVNENKTTSEIESDGNNTVVFNDVANGLSVGTYGVNVSTEDDEISGSLTVSELGSLNIAEQRVPSYISTGTEGNVSAVVENPGGNSSTYNVSLEILNRSDGVEVSNNTTSQLSPGENETVVFENVTSTLDAGTYGINVSTDDDFLTGNLEVVGSEFNLNLSNTYKNGSDFLITNASAVKLNDPNEEVENLRLDLNVTENGTDVNETELFDDLTVNPIQTGRTPIIEDGERQAEFDDGFDAVRLSWFRDGHEVSLSGGIARDANLSNYTVTFEASMSTRGPTVESQDTQAVEVEGAKDRGAEFNLNFSGEFKPDESFSVTNESAIVLNDPDRVVEEVEILFNVTENGTDVNETELFDDLTVNPIRTGRTRIIEDGERQAEFDEGFDAVRLRQFRNGLEASLTGKMNDTTGEYNITLTMLVDGEAFRGENPITLSRQASPADATTSGNDLSEDGTVYGVDSFTVRLVRDAANDGNNSRNSPFFNGNEPINRSDTIDRLVSWSDTGEIDGSEYSRLEIIEHLVSWNGAQ</sequence>
<evidence type="ECO:0008006" key="4">
    <source>
        <dbReference type="Google" id="ProtNLM"/>
    </source>
</evidence>
<comment type="caution">
    <text evidence="2">The sequence shown here is derived from an EMBL/GenBank/DDBJ whole genome shotgun (WGS) entry which is preliminary data.</text>
</comment>
<proteinExistence type="predicted"/>
<gene>
    <name evidence="2" type="ORF">EGH25_03780</name>
</gene>
<feature type="compositionally biased region" description="Polar residues" evidence="1">
    <location>
        <begin position="836"/>
        <end position="853"/>
    </location>
</feature>